<organism evidence="1 2">
    <name type="scientific">Roseimicrobium gellanilyticum</name>
    <dbReference type="NCBI Taxonomy" id="748857"/>
    <lineage>
        <taxon>Bacteria</taxon>
        <taxon>Pseudomonadati</taxon>
        <taxon>Verrucomicrobiota</taxon>
        <taxon>Verrucomicrobiia</taxon>
        <taxon>Verrucomicrobiales</taxon>
        <taxon>Verrucomicrobiaceae</taxon>
        <taxon>Roseimicrobium</taxon>
    </lineage>
</organism>
<proteinExistence type="predicted"/>
<gene>
    <name evidence="1" type="ORF">DES53_107301</name>
</gene>
<name>A0A366HIP3_9BACT</name>
<keyword evidence="2" id="KW-1185">Reference proteome</keyword>
<accession>A0A366HIP3</accession>
<dbReference type="AlphaFoldDB" id="A0A366HIP3"/>
<sequence length="110" mass="12305">MKKTTRIKNSVSAIKASSYAPLFRRINPTASFIRFQEFQSKQRTSHSSARYLTLPTAATILGIDRHTAARAITDPKLIPYERSSNGLRLIAPEVLRAFIVDLANAYGLRV</sequence>
<protein>
    <recommendedName>
        <fullName evidence="3">Helix-turn-helix protein</fullName>
    </recommendedName>
</protein>
<evidence type="ECO:0008006" key="3">
    <source>
        <dbReference type="Google" id="ProtNLM"/>
    </source>
</evidence>
<dbReference type="EMBL" id="QNRR01000007">
    <property type="protein sequence ID" value="RBP41469.1"/>
    <property type="molecule type" value="Genomic_DNA"/>
</dbReference>
<comment type="caution">
    <text evidence="1">The sequence shown here is derived from an EMBL/GenBank/DDBJ whole genome shotgun (WGS) entry which is preliminary data.</text>
</comment>
<evidence type="ECO:0000313" key="2">
    <source>
        <dbReference type="Proteomes" id="UP000253426"/>
    </source>
</evidence>
<dbReference type="Proteomes" id="UP000253426">
    <property type="component" value="Unassembled WGS sequence"/>
</dbReference>
<reference evidence="1 2" key="1">
    <citation type="submission" date="2018-06" db="EMBL/GenBank/DDBJ databases">
        <title>Genomic Encyclopedia of Type Strains, Phase IV (KMG-IV): sequencing the most valuable type-strain genomes for metagenomic binning, comparative biology and taxonomic classification.</title>
        <authorList>
            <person name="Goeker M."/>
        </authorList>
    </citation>
    <scope>NUCLEOTIDE SEQUENCE [LARGE SCALE GENOMIC DNA]</scope>
    <source>
        <strain evidence="1 2">DSM 25532</strain>
    </source>
</reference>
<evidence type="ECO:0000313" key="1">
    <source>
        <dbReference type="EMBL" id="RBP41469.1"/>
    </source>
</evidence>